<dbReference type="OrthoDB" id="9794849at2"/>
<accession>A0A285P248</accession>
<dbReference type="InterPro" id="IPR014942">
    <property type="entry name" value="AbiEii"/>
</dbReference>
<organism evidence="2 3">
    <name type="scientific">Hydrogenobacter hydrogenophilus</name>
    <dbReference type="NCBI Taxonomy" id="35835"/>
    <lineage>
        <taxon>Bacteria</taxon>
        <taxon>Pseudomonadati</taxon>
        <taxon>Aquificota</taxon>
        <taxon>Aquificia</taxon>
        <taxon>Aquificales</taxon>
        <taxon>Aquificaceae</taxon>
        <taxon>Hydrogenobacter</taxon>
    </lineage>
</organism>
<keyword evidence="3" id="KW-1185">Reference proteome</keyword>
<dbReference type="Gene3D" id="3.10.450.620">
    <property type="entry name" value="JHP933, nucleotidyltransferase-like core domain"/>
    <property type="match status" value="1"/>
</dbReference>
<evidence type="ECO:0000313" key="3">
    <source>
        <dbReference type="Proteomes" id="UP000218627"/>
    </source>
</evidence>
<dbReference type="GO" id="GO:0016740">
    <property type="term" value="F:transferase activity"/>
    <property type="evidence" value="ECO:0007669"/>
    <property type="project" value="UniProtKB-KW"/>
</dbReference>
<keyword evidence="1" id="KW-0175">Coiled coil</keyword>
<sequence>MPALPFRVANQEELRKYKEEIVPFQNMLFSALAPLEDNIYLTGGTALARFYYEHRISEDLDFFTTHATLKDILPSVLSILEKEGFNVEVEHVSVSFARLFVNGYKLELIVEPNHYGELIKTDYGIYVNNLEDIGANKISAWEDRAEWKDLIDLYYITKDIPLTKLFEIADMKRVPVAYEMFLGVNVHGIRGSALLIKEVSEKEILNFVEDLKTAVEDNLKKKEEEILQNLDEWIKRLLWDFPPEQRKIDENSIRVLLRRVEKASLPLRRVILSVL</sequence>
<dbReference type="AlphaFoldDB" id="A0A285P248"/>
<evidence type="ECO:0000256" key="1">
    <source>
        <dbReference type="SAM" id="Coils"/>
    </source>
</evidence>
<dbReference type="Pfam" id="PF08843">
    <property type="entry name" value="AbiEii"/>
    <property type="match status" value="1"/>
</dbReference>
<gene>
    <name evidence="2" type="ORF">SAMN06265353_1393</name>
</gene>
<name>A0A285P248_9AQUI</name>
<feature type="coiled-coil region" evidence="1">
    <location>
        <begin position="205"/>
        <end position="236"/>
    </location>
</feature>
<evidence type="ECO:0000313" key="2">
    <source>
        <dbReference type="EMBL" id="SNZ15528.1"/>
    </source>
</evidence>
<proteinExistence type="predicted"/>
<dbReference type="Proteomes" id="UP000218627">
    <property type="component" value="Unassembled WGS sequence"/>
</dbReference>
<protein>
    <submittedName>
        <fullName evidence="2">Nucleotidyl transferase AbiEii toxin, Type IV TA system</fullName>
    </submittedName>
</protein>
<dbReference type="RefSeq" id="WP_096602760.1">
    <property type="nucleotide sequence ID" value="NZ_OBEN01000008.1"/>
</dbReference>
<reference evidence="3" key="1">
    <citation type="submission" date="2017-09" db="EMBL/GenBank/DDBJ databases">
        <authorList>
            <person name="Varghese N."/>
            <person name="Submissions S."/>
        </authorList>
    </citation>
    <scope>NUCLEOTIDE SEQUENCE [LARGE SCALE GENOMIC DNA]</scope>
    <source>
        <strain evidence="3">DSM 2913</strain>
    </source>
</reference>
<keyword evidence="2" id="KW-0808">Transferase</keyword>
<dbReference type="EMBL" id="OBEN01000008">
    <property type="protein sequence ID" value="SNZ15528.1"/>
    <property type="molecule type" value="Genomic_DNA"/>
</dbReference>